<keyword evidence="2" id="KW-1185">Reference proteome</keyword>
<comment type="caution">
    <text evidence="1">The sequence shown here is derived from an EMBL/GenBank/DDBJ whole genome shotgun (WGS) entry which is preliminary data.</text>
</comment>
<dbReference type="EMBL" id="NCSJ02000066">
    <property type="protein sequence ID" value="RFU31851.1"/>
    <property type="molecule type" value="Genomic_DNA"/>
</dbReference>
<accession>A0A3E2HFL2</accession>
<dbReference type="Proteomes" id="UP000258309">
    <property type="component" value="Unassembled WGS sequence"/>
</dbReference>
<sequence length="145" mass="16594">MEETSRKRRMYILAEEQIIKVFRHLDASATTRPDSSYKDMLRYMAVTTLPYLDAANNTVQYGICCIGCQIALEKGLMGPGVNAGACILRDRIYSHSGFLEHFRQCGEAQTLWELSKKGTVPVKVPEFIRREGYFNERDVIMSFTK</sequence>
<dbReference type="AlphaFoldDB" id="A0A3E2HFL2"/>
<gene>
    <name evidence="1" type="ORF">B7463_g4461</name>
</gene>
<dbReference type="OrthoDB" id="2687876at2759"/>
<feature type="non-terminal residue" evidence="1">
    <location>
        <position position="1"/>
    </location>
</feature>
<organism evidence="1 2">
    <name type="scientific">Scytalidium lignicola</name>
    <name type="common">Hyphomycete</name>
    <dbReference type="NCBI Taxonomy" id="5539"/>
    <lineage>
        <taxon>Eukaryota</taxon>
        <taxon>Fungi</taxon>
        <taxon>Dikarya</taxon>
        <taxon>Ascomycota</taxon>
        <taxon>Pezizomycotina</taxon>
        <taxon>Leotiomycetes</taxon>
        <taxon>Leotiomycetes incertae sedis</taxon>
        <taxon>Scytalidium</taxon>
    </lineage>
</organism>
<protein>
    <submittedName>
        <fullName evidence="1">Uncharacterized protein</fullName>
    </submittedName>
</protein>
<name>A0A3E2HFL2_SCYLI</name>
<dbReference type="STRING" id="5539.A0A3E2HFL2"/>
<proteinExistence type="predicted"/>
<feature type="non-terminal residue" evidence="1">
    <location>
        <position position="145"/>
    </location>
</feature>
<reference evidence="1 2" key="1">
    <citation type="submission" date="2018-05" db="EMBL/GenBank/DDBJ databases">
        <title>Draft genome sequence of Scytalidium lignicola DSM 105466, a ubiquitous saprotrophic fungus.</title>
        <authorList>
            <person name="Buettner E."/>
            <person name="Gebauer A.M."/>
            <person name="Hofrichter M."/>
            <person name="Liers C."/>
            <person name="Kellner H."/>
        </authorList>
    </citation>
    <scope>NUCLEOTIDE SEQUENCE [LARGE SCALE GENOMIC DNA]</scope>
    <source>
        <strain evidence="1 2">DSM 105466</strain>
    </source>
</reference>
<evidence type="ECO:0000313" key="2">
    <source>
        <dbReference type="Proteomes" id="UP000258309"/>
    </source>
</evidence>
<evidence type="ECO:0000313" key="1">
    <source>
        <dbReference type="EMBL" id="RFU31851.1"/>
    </source>
</evidence>